<evidence type="ECO:0000313" key="5">
    <source>
        <dbReference type="EMBL" id="MBO8459201.1"/>
    </source>
</evidence>
<dbReference type="SFLD" id="SFLDG01129">
    <property type="entry name" value="C1.5:_HAD__Beta-PGM__Phosphata"/>
    <property type="match status" value="1"/>
</dbReference>
<dbReference type="InterPro" id="IPR023198">
    <property type="entry name" value="PGP-like_dom2"/>
</dbReference>
<reference evidence="5" key="1">
    <citation type="submission" date="2020-10" db="EMBL/GenBank/DDBJ databases">
        <authorList>
            <person name="Gilroy R."/>
        </authorList>
    </citation>
    <scope>NUCLEOTIDE SEQUENCE</scope>
    <source>
        <strain evidence="5">G3-3990</strain>
    </source>
</reference>
<dbReference type="NCBIfam" id="TIGR01549">
    <property type="entry name" value="HAD-SF-IA-v1"/>
    <property type="match status" value="1"/>
</dbReference>
<dbReference type="Proteomes" id="UP000823641">
    <property type="component" value="Unassembled WGS sequence"/>
</dbReference>
<dbReference type="InterPro" id="IPR006439">
    <property type="entry name" value="HAD-SF_hydro_IA"/>
</dbReference>
<reference evidence="5" key="2">
    <citation type="journal article" date="2021" name="PeerJ">
        <title>Extensive microbial diversity within the chicken gut microbiome revealed by metagenomics and culture.</title>
        <authorList>
            <person name="Gilroy R."/>
            <person name="Ravi A."/>
            <person name="Getino M."/>
            <person name="Pursley I."/>
            <person name="Horton D.L."/>
            <person name="Alikhan N.F."/>
            <person name="Baker D."/>
            <person name="Gharbi K."/>
            <person name="Hall N."/>
            <person name="Watson M."/>
            <person name="Adriaenssens E.M."/>
            <person name="Foster-Nyarko E."/>
            <person name="Jarju S."/>
            <person name="Secka A."/>
            <person name="Antonio M."/>
            <person name="Oren A."/>
            <person name="Chaudhuri R.R."/>
            <person name="La Ragione R."/>
            <person name="Hildebrand F."/>
            <person name="Pallen M.J."/>
        </authorList>
    </citation>
    <scope>NUCLEOTIDE SEQUENCE</scope>
    <source>
        <strain evidence="5">G3-3990</strain>
    </source>
</reference>
<dbReference type="PANTHER" id="PTHR43434:SF1">
    <property type="entry name" value="PHOSPHOGLYCOLATE PHOSPHATASE"/>
    <property type="match status" value="1"/>
</dbReference>
<keyword evidence="5" id="KW-0378">Hydrolase</keyword>
<comment type="pathway">
    <text evidence="2">Organic acid metabolism; glycolate biosynthesis; glycolate from 2-phosphoglycolate: step 1/1.</text>
</comment>
<proteinExistence type="inferred from homology"/>
<evidence type="ECO:0000256" key="1">
    <source>
        <dbReference type="ARBA" id="ARBA00000830"/>
    </source>
</evidence>
<evidence type="ECO:0000256" key="2">
    <source>
        <dbReference type="ARBA" id="ARBA00004818"/>
    </source>
</evidence>
<comment type="caution">
    <text evidence="5">The sequence shown here is derived from an EMBL/GenBank/DDBJ whole genome shotgun (WGS) entry which is preliminary data.</text>
</comment>
<protein>
    <recommendedName>
        <fullName evidence="4">phosphoglycolate phosphatase</fullName>
        <ecNumber evidence="4">3.1.3.18</ecNumber>
    </recommendedName>
</protein>
<name>A0A9D9HS28_9BACT</name>
<evidence type="ECO:0000256" key="4">
    <source>
        <dbReference type="ARBA" id="ARBA00013078"/>
    </source>
</evidence>
<dbReference type="Pfam" id="PF13419">
    <property type="entry name" value="HAD_2"/>
    <property type="match status" value="1"/>
</dbReference>
<evidence type="ECO:0000256" key="3">
    <source>
        <dbReference type="ARBA" id="ARBA00006171"/>
    </source>
</evidence>
<comment type="similarity">
    <text evidence="3">Belongs to the HAD-like hydrolase superfamily. CbbY/CbbZ/Gph/YieH family.</text>
</comment>
<dbReference type="GO" id="GO:0005829">
    <property type="term" value="C:cytosol"/>
    <property type="evidence" value="ECO:0007669"/>
    <property type="project" value="TreeGrafter"/>
</dbReference>
<evidence type="ECO:0000313" key="6">
    <source>
        <dbReference type="Proteomes" id="UP000823641"/>
    </source>
</evidence>
<dbReference type="InterPro" id="IPR036412">
    <property type="entry name" value="HAD-like_sf"/>
</dbReference>
<dbReference type="Gene3D" id="3.40.50.1000">
    <property type="entry name" value="HAD superfamily/HAD-like"/>
    <property type="match status" value="1"/>
</dbReference>
<sequence>MKYKAVCFDFDYTLADSSAGIVKCFRMVIDSHGWKGIDDEQIRRTIGMTLEDAFSLLSGIKEPDQLTALHKEYSLHANTYMNPNTRFYEGSQCVLQALKESGCKTAIVSTKNKNRIDDFLQITKTNHLVDKVIGIYEVKEAKPDPEGLYLAMETLGADKKDVLYVGDSIIDAQTAMNAGVDFCGVTTGVTTASELALYPHKAIISHIEELLTVLE</sequence>
<accession>A0A9D9HS28</accession>
<comment type="catalytic activity">
    <reaction evidence="1">
        <text>2-phosphoglycolate + H2O = glycolate + phosphate</text>
        <dbReference type="Rhea" id="RHEA:14369"/>
        <dbReference type="ChEBI" id="CHEBI:15377"/>
        <dbReference type="ChEBI" id="CHEBI:29805"/>
        <dbReference type="ChEBI" id="CHEBI:43474"/>
        <dbReference type="ChEBI" id="CHEBI:58033"/>
        <dbReference type="EC" id="3.1.3.18"/>
    </reaction>
</comment>
<dbReference type="Gene3D" id="1.10.150.240">
    <property type="entry name" value="Putative phosphatase, domain 2"/>
    <property type="match status" value="1"/>
</dbReference>
<dbReference type="PANTHER" id="PTHR43434">
    <property type="entry name" value="PHOSPHOGLYCOLATE PHOSPHATASE"/>
    <property type="match status" value="1"/>
</dbReference>
<dbReference type="SUPFAM" id="SSF56784">
    <property type="entry name" value="HAD-like"/>
    <property type="match status" value="1"/>
</dbReference>
<dbReference type="InterPro" id="IPR050155">
    <property type="entry name" value="HAD-like_hydrolase_sf"/>
</dbReference>
<dbReference type="SFLD" id="SFLDS00003">
    <property type="entry name" value="Haloacid_Dehalogenase"/>
    <property type="match status" value="1"/>
</dbReference>
<dbReference type="GO" id="GO:0008967">
    <property type="term" value="F:phosphoglycolate phosphatase activity"/>
    <property type="evidence" value="ECO:0007669"/>
    <property type="project" value="UniProtKB-EC"/>
</dbReference>
<gene>
    <name evidence="5" type="ORF">IAA73_02565</name>
</gene>
<dbReference type="InterPro" id="IPR041492">
    <property type="entry name" value="HAD_2"/>
</dbReference>
<dbReference type="InterPro" id="IPR023214">
    <property type="entry name" value="HAD_sf"/>
</dbReference>
<dbReference type="AlphaFoldDB" id="A0A9D9HS28"/>
<dbReference type="GO" id="GO:0006281">
    <property type="term" value="P:DNA repair"/>
    <property type="evidence" value="ECO:0007669"/>
    <property type="project" value="TreeGrafter"/>
</dbReference>
<dbReference type="EMBL" id="JADIMG010000028">
    <property type="protein sequence ID" value="MBO8459201.1"/>
    <property type="molecule type" value="Genomic_DNA"/>
</dbReference>
<dbReference type="EC" id="3.1.3.18" evidence="4"/>
<dbReference type="SFLD" id="SFLDG01135">
    <property type="entry name" value="C1.5.6:_HAD__Beta-PGM__Phospha"/>
    <property type="match status" value="1"/>
</dbReference>
<organism evidence="5 6">
    <name type="scientific">Candidatus Gallipaludibacter merdavium</name>
    <dbReference type="NCBI Taxonomy" id="2840839"/>
    <lineage>
        <taxon>Bacteria</taxon>
        <taxon>Pseudomonadati</taxon>
        <taxon>Bacteroidota</taxon>
        <taxon>Bacteroidia</taxon>
        <taxon>Bacteroidales</taxon>
        <taxon>Candidatus Gallipaludibacter</taxon>
    </lineage>
</organism>